<dbReference type="InterPro" id="IPR012340">
    <property type="entry name" value="NA-bd_OB-fold"/>
</dbReference>
<reference evidence="7" key="1">
    <citation type="journal article" date="2021" name="Syst. Appl. Microbiol.">
        <title>Roseomonas hellenica sp. nov., isolated from roots of wild-growing Alkanna tinctoria.</title>
        <authorList>
            <person name="Rat A."/>
            <person name="Naranjo H.D."/>
            <person name="Lebbe L."/>
            <person name="Cnockaert M."/>
            <person name="Krigas N."/>
            <person name="Grigoriadou K."/>
            <person name="Maloupa E."/>
            <person name="Willems A."/>
        </authorList>
    </citation>
    <scope>NUCLEOTIDE SEQUENCE [LARGE SCALE GENOMIC DNA]</scope>
    <source>
        <strain evidence="7">LMG 31523</strain>
    </source>
</reference>
<evidence type="ECO:0000313" key="6">
    <source>
        <dbReference type="EMBL" id="MBR0663986.1"/>
    </source>
</evidence>
<dbReference type="PANTHER" id="PTHR45674:SF4">
    <property type="entry name" value="DNA LIGASE 1"/>
    <property type="match status" value="1"/>
</dbReference>
<evidence type="ECO:0000259" key="5">
    <source>
        <dbReference type="PROSITE" id="PS50160"/>
    </source>
</evidence>
<dbReference type="CDD" id="cd07906">
    <property type="entry name" value="Adenylation_DNA_ligase_LigD_LigC"/>
    <property type="match status" value="1"/>
</dbReference>
<dbReference type="Gene3D" id="3.30.1490.70">
    <property type="match status" value="1"/>
</dbReference>
<dbReference type="RefSeq" id="WP_211851590.1">
    <property type="nucleotide sequence ID" value="NZ_JAAGBB010000006.1"/>
</dbReference>
<comment type="catalytic activity">
    <reaction evidence="4">
        <text>ATP + (deoxyribonucleotide)n-3'-hydroxyl + 5'-phospho-(deoxyribonucleotide)m = (deoxyribonucleotide)n+m + AMP + diphosphate.</text>
        <dbReference type="EC" id="6.5.1.1"/>
    </reaction>
</comment>
<dbReference type="Pfam" id="PF04679">
    <property type="entry name" value="DNA_ligase_A_C"/>
    <property type="match status" value="1"/>
</dbReference>
<proteinExistence type="inferred from homology"/>
<dbReference type="CDD" id="cd07971">
    <property type="entry name" value="OBF_DNA_ligase_LigD"/>
    <property type="match status" value="1"/>
</dbReference>
<keyword evidence="7" id="KW-1185">Reference proteome</keyword>
<accession>A0ABS5EUL1</accession>
<dbReference type="Gene3D" id="3.30.470.30">
    <property type="entry name" value="DNA ligase/mRNA capping enzyme"/>
    <property type="match status" value="1"/>
</dbReference>
<dbReference type="InterPro" id="IPR012309">
    <property type="entry name" value="DNA_ligase_ATP-dep_C"/>
</dbReference>
<keyword evidence="3" id="KW-0436">Ligase</keyword>
<comment type="caution">
    <text evidence="6">The sequence shown here is derived from an EMBL/GenBank/DDBJ whole genome shotgun (WGS) entry which is preliminary data.</text>
</comment>
<evidence type="ECO:0000256" key="1">
    <source>
        <dbReference type="ARBA" id="ARBA00007572"/>
    </source>
</evidence>
<dbReference type="PANTHER" id="PTHR45674">
    <property type="entry name" value="DNA LIGASE 1/3 FAMILY MEMBER"/>
    <property type="match status" value="1"/>
</dbReference>
<organism evidence="6 7">
    <name type="scientific">Plastoroseomonas hellenica</name>
    <dbReference type="NCBI Taxonomy" id="2687306"/>
    <lineage>
        <taxon>Bacteria</taxon>
        <taxon>Pseudomonadati</taxon>
        <taxon>Pseudomonadota</taxon>
        <taxon>Alphaproteobacteria</taxon>
        <taxon>Acetobacterales</taxon>
        <taxon>Acetobacteraceae</taxon>
        <taxon>Plastoroseomonas</taxon>
    </lineage>
</organism>
<dbReference type="SUPFAM" id="SSF50249">
    <property type="entry name" value="Nucleic acid-binding proteins"/>
    <property type="match status" value="1"/>
</dbReference>
<evidence type="ECO:0000256" key="3">
    <source>
        <dbReference type="ARBA" id="ARBA00022598"/>
    </source>
</evidence>
<dbReference type="SUPFAM" id="SSF56091">
    <property type="entry name" value="DNA ligase/mRNA capping enzyme, catalytic domain"/>
    <property type="match status" value="1"/>
</dbReference>
<dbReference type="EC" id="6.5.1.1" evidence="2"/>
<evidence type="ECO:0000256" key="2">
    <source>
        <dbReference type="ARBA" id="ARBA00012727"/>
    </source>
</evidence>
<dbReference type="PROSITE" id="PS50160">
    <property type="entry name" value="DNA_LIGASE_A3"/>
    <property type="match status" value="1"/>
</dbReference>
<dbReference type="Pfam" id="PF01068">
    <property type="entry name" value="DNA_ligase_A_M"/>
    <property type="match status" value="1"/>
</dbReference>
<dbReference type="Gene3D" id="2.40.50.140">
    <property type="entry name" value="Nucleic acid-binding proteins"/>
    <property type="match status" value="1"/>
</dbReference>
<feature type="domain" description="ATP-dependent DNA ligase family profile" evidence="5">
    <location>
        <begin position="129"/>
        <end position="262"/>
    </location>
</feature>
<dbReference type="InterPro" id="IPR014146">
    <property type="entry name" value="LigD_ligase_dom"/>
</dbReference>
<comment type="similarity">
    <text evidence="1">Belongs to the ATP-dependent DNA ligase family.</text>
</comment>
<name>A0ABS5EUL1_9PROT</name>
<sequence length="359" mass="39053">MGKPPPAAPKRTARRLAPSVASASSVIGAPSRYPGFIEPALATLVSAPPVGPRWRHEIKFDGYRLQARLRSGKVSFLTRSGLDWTARFGRALADAVREIPAAEAIMDGELVVEDLAGRSDFGLLQGALKAGDSGPLRLYVFDLLYLDGRDLRAAPLSARQARLQELLGQIRGPVRFSEAFDDPGEIVLRHACRLSLEGIVSKAIDEPYRSGRVGIWLKSKCSSRQELVVCGYVPSTASSTAIGSLVLGAYENGELQHVGRVGTGYTARIARELYQALEARRIDRSPFAKKLDSAAAKDARFVRPELVAEIEFRGWSRDGLLRHASYRGLREDKVAAEVVIERPQMPAATEPAAQRGGSR</sequence>
<dbReference type="InterPro" id="IPR050191">
    <property type="entry name" value="ATP-dep_DNA_ligase"/>
</dbReference>
<evidence type="ECO:0000256" key="4">
    <source>
        <dbReference type="ARBA" id="ARBA00034003"/>
    </source>
</evidence>
<evidence type="ECO:0000313" key="7">
    <source>
        <dbReference type="Proteomes" id="UP001196870"/>
    </source>
</evidence>
<protein>
    <recommendedName>
        <fullName evidence="2">DNA ligase (ATP)</fullName>
        <ecNumber evidence="2">6.5.1.1</ecNumber>
    </recommendedName>
</protein>
<gene>
    <name evidence="6" type="ORF">GXW71_06405</name>
</gene>
<dbReference type="EMBL" id="JAAGBB010000006">
    <property type="protein sequence ID" value="MBR0663986.1"/>
    <property type="molecule type" value="Genomic_DNA"/>
</dbReference>
<dbReference type="NCBIfam" id="TIGR02779">
    <property type="entry name" value="NHEJ_ligase_lig"/>
    <property type="match status" value="1"/>
</dbReference>
<dbReference type="Proteomes" id="UP001196870">
    <property type="component" value="Unassembled WGS sequence"/>
</dbReference>
<dbReference type="InterPro" id="IPR012310">
    <property type="entry name" value="DNA_ligase_ATP-dep_cent"/>
</dbReference>